<keyword evidence="3" id="KW-0238">DNA-binding</keyword>
<dbReference type="PANTHER" id="PTHR31190:SF466">
    <property type="entry name" value="ETHYLENE-RESPONSIVE TRANSCRIPTION FACTOR ABR1-LIKE"/>
    <property type="match status" value="1"/>
</dbReference>
<feature type="region of interest" description="Disordered" evidence="7">
    <location>
        <begin position="274"/>
        <end position="306"/>
    </location>
</feature>
<sequence length="384" mass="42109">MCVLKVANSRDNKLIISNNNNNNGEYNWLNEPPLFSSGEPIMASGFELMDREREMNAMVSALTRVISGDLPNFTNHHHHSDQRLEMSGSASSVMGSGSSSKRGRDEGGNDLSPESFSRLCRGFGEHPFPAQPSNNSAFQETSYMWRSPTVPAQTTSFTPTYEYHQEIPQPGQQEQPRRKYRGVRQRPWGKWAAEIRDPFKAARVWLGTFDTAEAAARAYDEAALRFRGNKAKLNFPENVRLRSPPGNPAVTQLVISDSSNTLLSVSTSAEPIVHSQQTQLRSSNMSSSSDAVSRNLPSYSPHVLNSESSNRTMSLYDQMVLSHSIASQHVSSPSSSSSSPFFSSAVSSSSSSLSPQFPTFCVQPPVQLGPSASDSNPSNLPAER</sequence>
<evidence type="ECO:0000256" key="1">
    <source>
        <dbReference type="ARBA" id="ARBA00004123"/>
    </source>
</evidence>
<feature type="region of interest" description="Disordered" evidence="7">
    <location>
        <begin position="332"/>
        <end position="384"/>
    </location>
</feature>
<accession>A0A7J6I858</accession>
<evidence type="ECO:0000313" key="10">
    <source>
        <dbReference type="Proteomes" id="UP000583929"/>
    </source>
</evidence>
<dbReference type="Pfam" id="PF00847">
    <property type="entry name" value="AP2"/>
    <property type="match status" value="1"/>
</dbReference>
<dbReference type="SUPFAM" id="SSF54171">
    <property type="entry name" value="DNA-binding domain"/>
    <property type="match status" value="1"/>
</dbReference>
<dbReference type="InterPro" id="IPR016177">
    <property type="entry name" value="DNA-bd_dom_sf"/>
</dbReference>
<evidence type="ECO:0000256" key="2">
    <source>
        <dbReference type="ARBA" id="ARBA00023015"/>
    </source>
</evidence>
<protein>
    <recommendedName>
        <fullName evidence="8">AP2/ERF domain-containing protein</fullName>
    </recommendedName>
</protein>
<reference evidence="9 10" key="1">
    <citation type="journal article" date="2020" name="bioRxiv">
        <title>Sequence and annotation of 42 cannabis genomes reveals extensive copy number variation in cannabinoid synthesis and pathogen resistance genes.</title>
        <authorList>
            <person name="Mckernan K.J."/>
            <person name="Helbert Y."/>
            <person name="Kane L.T."/>
            <person name="Ebling H."/>
            <person name="Zhang L."/>
            <person name="Liu B."/>
            <person name="Eaton Z."/>
            <person name="Mclaughlin S."/>
            <person name="Kingan S."/>
            <person name="Baybayan P."/>
            <person name="Concepcion G."/>
            <person name="Jordan M."/>
            <person name="Riva A."/>
            <person name="Barbazuk W."/>
            <person name="Harkins T."/>
        </authorList>
    </citation>
    <scope>NUCLEOTIDE SEQUENCE [LARGE SCALE GENOMIC DNA]</scope>
    <source>
        <strain evidence="10">cv. Jamaican Lion 4</strain>
        <tissue evidence="9">Leaf</tissue>
    </source>
</reference>
<dbReference type="GO" id="GO:0003700">
    <property type="term" value="F:DNA-binding transcription factor activity"/>
    <property type="evidence" value="ECO:0007669"/>
    <property type="project" value="InterPro"/>
</dbReference>
<dbReference type="Gene3D" id="3.30.730.10">
    <property type="entry name" value="AP2/ERF domain"/>
    <property type="match status" value="1"/>
</dbReference>
<name>A0A7J6I858_CANSA</name>
<comment type="similarity">
    <text evidence="6">Belongs to the AP2/ERF transcription factor family. ERF subfamily.</text>
</comment>
<dbReference type="GO" id="GO:0009873">
    <property type="term" value="P:ethylene-activated signaling pathway"/>
    <property type="evidence" value="ECO:0007669"/>
    <property type="project" value="InterPro"/>
</dbReference>
<dbReference type="AlphaFoldDB" id="A0A7J6I858"/>
<keyword evidence="5" id="KW-0539">Nucleus</keyword>
<feature type="region of interest" description="Disordered" evidence="7">
    <location>
        <begin position="73"/>
        <end position="135"/>
    </location>
</feature>
<evidence type="ECO:0000259" key="8">
    <source>
        <dbReference type="PROSITE" id="PS51032"/>
    </source>
</evidence>
<evidence type="ECO:0000256" key="7">
    <source>
        <dbReference type="SAM" id="MobiDB-lite"/>
    </source>
</evidence>
<keyword evidence="4" id="KW-0804">Transcription</keyword>
<proteinExistence type="inferred from homology"/>
<dbReference type="PRINTS" id="PR00367">
    <property type="entry name" value="ETHRSPELEMNT"/>
</dbReference>
<dbReference type="InterPro" id="IPR044808">
    <property type="entry name" value="ERF_plant"/>
</dbReference>
<dbReference type="EMBL" id="JAATIQ010000003">
    <property type="protein sequence ID" value="KAF4403784.1"/>
    <property type="molecule type" value="Genomic_DNA"/>
</dbReference>
<organism evidence="9 10">
    <name type="scientific">Cannabis sativa</name>
    <name type="common">Hemp</name>
    <name type="synonym">Marijuana</name>
    <dbReference type="NCBI Taxonomy" id="3483"/>
    <lineage>
        <taxon>Eukaryota</taxon>
        <taxon>Viridiplantae</taxon>
        <taxon>Streptophyta</taxon>
        <taxon>Embryophyta</taxon>
        <taxon>Tracheophyta</taxon>
        <taxon>Spermatophyta</taxon>
        <taxon>Magnoliopsida</taxon>
        <taxon>eudicotyledons</taxon>
        <taxon>Gunneridae</taxon>
        <taxon>Pentapetalae</taxon>
        <taxon>rosids</taxon>
        <taxon>fabids</taxon>
        <taxon>Rosales</taxon>
        <taxon>Cannabaceae</taxon>
        <taxon>Cannabis</taxon>
    </lineage>
</organism>
<evidence type="ECO:0000256" key="5">
    <source>
        <dbReference type="ARBA" id="ARBA00023242"/>
    </source>
</evidence>
<feature type="domain" description="AP2/ERF" evidence="8">
    <location>
        <begin position="179"/>
        <end position="236"/>
    </location>
</feature>
<evidence type="ECO:0000256" key="3">
    <source>
        <dbReference type="ARBA" id="ARBA00023125"/>
    </source>
</evidence>
<feature type="compositionally biased region" description="Polar residues" evidence="7">
    <location>
        <begin position="370"/>
        <end position="384"/>
    </location>
</feature>
<dbReference type="GO" id="GO:0005634">
    <property type="term" value="C:nucleus"/>
    <property type="evidence" value="ECO:0007669"/>
    <property type="project" value="UniProtKB-SubCell"/>
</dbReference>
<gene>
    <name evidence="9" type="ORF">G4B88_002637</name>
</gene>
<dbReference type="PANTHER" id="PTHR31190">
    <property type="entry name" value="DNA-BINDING DOMAIN"/>
    <property type="match status" value="1"/>
</dbReference>
<keyword evidence="10" id="KW-1185">Reference proteome</keyword>
<feature type="compositionally biased region" description="Low complexity" evidence="7">
    <location>
        <begin position="332"/>
        <end position="354"/>
    </location>
</feature>
<dbReference type="InterPro" id="IPR036955">
    <property type="entry name" value="AP2/ERF_dom_sf"/>
</dbReference>
<dbReference type="GO" id="GO:0003677">
    <property type="term" value="F:DNA binding"/>
    <property type="evidence" value="ECO:0007669"/>
    <property type="project" value="UniProtKB-KW"/>
</dbReference>
<dbReference type="PROSITE" id="PS51032">
    <property type="entry name" value="AP2_ERF"/>
    <property type="match status" value="1"/>
</dbReference>
<feature type="compositionally biased region" description="Polar residues" evidence="7">
    <location>
        <begin position="295"/>
        <end position="306"/>
    </location>
</feature>
<comment type="caution">
    <text evidence="9">The sequence shown here is derived from an EMBL/GenBank/DDBJ whole genome shotgun (WGS) entry which is preliminary data.</text>
</comment>
<dbReference type="FunFam" id="3.30.730.10:FF:000001">
    <property type="entry name" value="Ethylene-responsive transcription factor 2"/>
    <property type="match status" value="1"/>
</dbReference>
<dbReference type="Proteomes" id="UP000583929">
    <property type="component" value="Unassembled WGS sequence"/>
</dbReference>
<evidence type="ECO:0000313" key="9">
    <source>
        <dbReference type="EMBL" id="KAF4403784.1"/>
    </source>
</evidence>
<dbReference type="SMART" id="SM00380">
    <property type="entry name" value="AP2"/>
    <property type="match status" value="1"/>
</dbReference>
<dbReference type="CDD" id="cd00018">
    <property type="entry name" value="AP2"/>
    <property type="match status" value="1"/>
</dbReference>
<evidence type="ECO:0000256" key="4">
    <source>
        <dbReference type="ARBA" id="ARBA00023163"/>
    </source>
</evidence>
<feature type="compositionally biased region" description="Low complexity" evidence="7">
    <location>
        <begin position="282"/>
        <end position="293"/>
    </location>
</feature>
<evidence type="ECO:0000256" key="6">
    <source>
        <dbReference type="ARBA" id="ARBA00024343"/>
    </source>
</evidence>
<feature type="compositionally biased region" description="Low complexity" evidence="7">
    <location>
        <begin position="87"/>
        <end position="100"/>
    </location>
</feature>
<dbReference type="InterPro" id="IPR001471">
    <property type="entry name" value="AP2/ERF_dom"/>
</dbReference>
<keyword evidence="2" id="KW-0805">Transcription regulation</keyword>
<comment type="subcellular location">
    <subcellularLocation>
        <location evidence="1">Nucleus</location>
    </subcellularLocation>
</comment>